<accession>A0A2S4M6A4</accession>
<reference evidence="2 3" key="1">
    <citation type="submission" date="2018-01" db="EMBL/GenBank/DDBJ databases">
        <title>Genomic Encyclopedia of Type Strains, Phase III (KMG-III): the genomes of soil and plant-associated and newly described type strains.</title>
        <authorList>
            <person name="Whitman W."/>
        </authorList>
    </citation>
    <scope>NUCLEOTIDE SEQUENCE [LARGE SCALE GENOMIC DNA]</scope>
    <source>
        <strain evidence="2 3">JCM 18070</strain>
    </source>
</reference>
<proteinExistence type="predicted"/>
<dbReference type="OrthoDB" id="316630at2"/>
<dbReference type="CDD" id="cd16831">
    <property type="entry name" value="HemS-like_C"/>
    <property type="match status" value="1"/>
</dbReference>
<comment type="caution">
    <text evidence="2">The sequence shown here is derived from an EMBL/GenBank/DDBJ whole genome shotgun (WGS) entry which is preliminary data.</text>
</comment>
<sequence>MTQTSLQVPANAATLALLREAFTELRTTRKLRHREAAAELGVSEGEALAAFVGEHVVRLDTHSVDQFAALFEAMPLLGEVMVLTRNDAVVHEKIGTFGKMSRNGPVGLTVGRAIDLRIFYAKWASAFAVRETCDDGVRESLQFFDAQGVAITKIYLRDASDHVAFDALVELHAMPVQKAGLAVAPAQPRATQRDDAQIDVAGFRAAWAAMTDTHEFFDILRKFDVTRLQALHLADAAYAEPITPDAIEALLNHAAGTQLPIMVFVGNPGMIQIHTGPVQTIRTMGPWLNVLDADFNLHLRTNLVAHAWIVRKPTSDGIVTSVELFDAAGENIAMLFGARKPGQAEREDWRAAVQRLARIERVVEGVTA</sequence>
<dbReference type="RefSeq" id="WP_103705570.1">
    <property type="nucleotide sequence ID" value="NZ_PQGA01000009.1"/>
</dbReference>
<feature type="domain" description="Haemin-degrading HemS/ChuX" evidence="1">
    <location>
        <begin position="41"/>
        <end position="170"/>
    </location>
</feature>
<dbReference type="GO" id="GO:0006826">
    <property type="term" value="P:iron ion transport"/>
    <property type="evidence" value="ECO:0007669"/>
    <property type="project" value="InterPro"/>
</dbReference>
<evidence type="ECO:0000313" key="3">
    <source>
        <dbReference type="Proteomes" id="UP000237381"/>
    </source>
</evidence>
<keyword evidence="3" id="KW-1185">Reference proteome</keyword>
<dbReference type="CDD" id="cd16830">
    <property type="entry name" value="HemS-like_N"/>
    <property type="match status" value="1"/>
</dbReference>
<feature type="domain" description="Haemin-degrading HemS/ChuX" evidence="1">
    <location>
        <begin position="225"/>
        <end position="356"/>
    </location>
</feature>
<dbReference type="SUPFAM" id="SSF144064">
    <property type="entry name" value="Heme iron utilization protein-like"/>
    <property type="match status" value="1"/>
</dbReference>
<evidence type="ECO:0000259" key="1">
    <source>
        <dbReference type="Pfam" id="PF05171"/>
    </source>
</evidence>
<gene>
    <name evidence="2" type="ORF">B0G62_109142</name>
</gene>
<dbReference type="InterPro" id="IPR053733">
    <property type="entry name" value="Heme_Transport_Util_sf"/>
</dbReference>
<evidence type="ECO:0000313" key="2">
    <source>
        <dbReference type="EMBL" id="POR50234.1"/>
    </source>
</evidence>
<protein>
    <submittedName>
        <fullName evidence="2">Putative hemin transport protein</fullName>
    </submittedName>
</protein>
<dbReference type="InterPro" id="IPR007845">
    <property type="entry name" value="HemS/ChuX_dom"/>
</dbReference>
<dbReference type="EMBL" id="PQGA01000009">
    <property type="protein sequence ID" value="POR50234.1"/>
    <property type="molecule type" value="Genomic_DNA"/>
</dbReference>
<name>A0A2S4M6A4_9BURK</name>
<dbReference type="Pfam" id="PF05171">
    <property type="entry name" value="HemS"/>
    <property type="match status" value="2"/>
</dbReference>
<dbReference type="Proteomes" id="UP000237381">
    <property type="component" value="Unassembled WGS sequence"/>
</dbReference>
<dbReference type="AlphaFoldDB" id="A0A2S4M6A4"/>
<organism evidence="2 3">
    <name type="scientific">Paraburkholderia eburnea</name>
    <dbReference type="NCBI Taxonomy" id="1189126"/>
    <lineage>
        <taxon>Bacteria</taxon>
        <taxon>Pseudomonadati</taxon>
        <taxon>Pseudomonadota</taxon>
        <taxon>Betaproteobacteria</taxon>
        <taxon>Burkholderiales</taxon>
        <taxon>Burkholderiaceae</taxon>
        <taxon>Paraburkholderia</taxon>
    </lineage>
</organism>
<dbReference type="Gene3D" id="3.40.1570.10">
    <property type="entry name" value="HemS/ChuS/ChuX like domains"/>
    <property type="match status" value="2"/>
</dbReference>